<feature type="domain" description="SMODS and SLOG-associating 2TM effector" evidence="2">
    <location>
        <begin position="51"/>
        <end position="219"/>
    </location>
</feature>
<feature type="transmembrane region" description="Helical" evidence="1">
    <location>
        <begin position="70"/>
        <end position="92"/>
    </location>
</feature>
<keyword evidence="1" id="KW-0812">Transmembrane</keyword>
<keyword evidence="4" id="KW-1185">Reference proteome</keyword>
<dbReference type="RefSeq" id="WP_275217848.1">
    <property type="nucleotide sequence ID" value="NZ_JAPHVQ010000004.1"/>
</dbReference>
<dbReference type="NCBIfam" id="NF033631">
    <property type="entry name" value="SLATT_5"/>
    <property type="match status" value="1"/>
</dbReference>
<gene>
    <name evidence="3" type="ORF">OQ257_06230</name>
</gene>
<dbReference type="EMBL" id="JAPHVQ010000004">
    <property type="protein sequence ID" value="MDE8034761.1"/>
    <property type="molecule type" value="Genomic_DNA"/>
</dbReference>
<accession>A0A9X4G3I3</accession>
<dbReference type="AlphaFoldDB" id="A0A9X4G3I3"/>
<evidence type="ECO:0000313" key="4">
    <source>
        <dbReference type="Proteomes" id="UP001142444"/>
    </source>
</evidence>
<keyword evidence="1" id="KW-0472">Membrane</keyword>
<feature type="transmembrane region" description="Helical" evidence="1">
    <location>
        <begin position="212"/>
        <end position="237"/>
    </location>
</feature>
<dbReference type="InterPro" id="IPR041115">
    <property type="entry name" value="SLATT_5"/>
</dbReference>
<dbReference type="Proteomes" id="UP001142444">
    <property type="component" value="Unassembled WGS sequence"/>
</dbReference>
<organism evidence="3 4">
    <name type="scientific">Actinobacillus equuli subsp. equuli</name>
    <dbReference type="NCBI Taxonomy" id="202947"/>
    <lineage>
        <taxon>Bacteria</taxon>
        <taxon>Pseudomonadati</taxon>
        <taxon>Pseudomonadota</taxon>
        <taxon>Gammaproteobacteria</taxon>
        <taxon>Pasteurellales</taxon>
        <taxon>Pasteurellaceae</taxon>
        <taxon>Actinobacillus</taxon>
    </lineage>
</organism>
<reference evidence="3" key="1">
    <citation type="submission" date="2022-11" db="EMBL/GenBank/DDBJ databases">
        <authorList>
            <person name="Kamali M."/>
            <person name="Peak L."/>
            <person name="Go Y.Y."/>
            <person name="Balasuriya U.B.R."/>
            <person name="Carossino M."/>
        </authorList>
    </citation>
    <scope>NUCLEOTIDE SEQUENCE</scope>
    <source>
        <strain evidence="3">4524</strain>
    </source>
</reference>
<name>A0A9X4G3I3_ACTEU</name>
<keyword evidence="1" id="KW-1133">Transmembrane helix</keyword>
<feature type="transmembrane region" description="Helical" evidence="1">
    <location>
        <begin position="104"/>
        <end position="123"/>
    </location>
</feature>
<proteinExistence type="predicted"/>
<protein>
    <submittedName>
        <fullName evidence="3">SLATT domain-containing protein</fullName>
    </submittedName>
</protein>
<reference evidence="3" key="2">
    <citation type="journal article" date="2023" name="Pathogens">
        <title>Pathological Features and Genomic Characterization of an Actinobacillus equuli subsp. equuli Bearing Unique Virulence-Associated Genes from an Adult Horse with Pleuropneumonia.</title>
        <authorList>
            <person name="Kamali M."/>
            <person name="Carossino M."/>
            <person name="Del Piero F."/>
            <person name="Peak L."/>
            <person name="Mitchell M.S."/>
            <person name="Willette J."/>
            <person name="Baker R."/>
            <person name="Li F."/>
            <person name="Kenez A."/>
            <person name="Balasuriya U.B.R."/>
            <person name="Go Y.Y."/>
        </authorList>
    </citation>
    <scope>NUCLEOTIDE SEQUENCE</scope>
    <source>
        <strain evidence="3">4524</strain>
    </source>
</reference>
<dbReference type="Pfam" id="PF18160">
    <property type="entry name" value="SLATT_5"/>
    <property type="match status" value="1"/>
</dbReference>
<evidence type="ECO:0000256" key="1">
    <source>
        <dbReference type="SAM" id="Phobius"/>
    </source>
</evidence>
<evidence type="ECO:0000259" key="2">
    <source>
        <dbReference type="Pfam" id="PF18160"/>
    </source>
</evidence>
<sequence>MSKEIYKLQSILFMECCSCIKEKWRWLWSLDPIDKEGDCNDPVKRFLTGAKVTSVCRFNASLRIALVSKISFLTTTLFSLGLILIPLLQMILKNSVFSEQTLSVVQIFLAVSVLVYSTIISTAKYDVRAKELDKCGIDIKSIIRDIRAEPNKDNISLEKYSNKYDEIIKNCENHSRSDYKKAQLYLVEYFNITGIKRLYFRLNILFNELIPYIAPFILVGLEISFLLDMIGITKIFVTYFK</sequence>
<comment type="caution">
    <text evidence="3">The sequence shown here is derived from an EMBL/GenBank/DDBJ whole genome shotgun (WGS) entry which is preliminary data.</text>
</comment>
<evidence type="ECO:0000313" key="3">
    <source>
        <dbReference type="EMBL" id="MDE8034761.1"/>
    </source>
</evidence>